<name>A0A1E3NT46_9ASCO</name>
<dbReference type="PROSITE" id="PS50171">
    <property type="entry name" value="ZF_MATRIN"/>
    <property type="match status" value="1"/>
</dbReference>
<sequence length="282" mass="31734">MGKYFCDYCQSYLTHDSLSVRKNHLHGKHHLRLYNEYYEKVANEHPEYDRKNTDASVGNPLLSEMYKGIPGLTNKYADQHQRDSGAKPAFKLYVPSTSVGLPNPPPNVLFVNYSNYVQKSRVTKPYYSNGNSNGYGHGHDRGHGFGGFNRGGNRGFRPRDREASPRTTAGTSGRGSTDHRQTHRRPAPAAASGTDLGHRNPSSSAPVRTGPHNGYGYGYGYDSKDRPSRPAGGQGYAQARHGQGDVSQQQQPPQRNRQSYQQRYKQGYQRYPGQQDRSRDYY</sequence>
<dbReference type="GO" id="GO:0000395">
    <property type="term" value="P:mRNA 5'-splice site recognition"/>
    <property type="evidence" value="ECO:0007669"/>
    <property type="project" value="InterPro"/>
</dbReference>
<proteinExistence type="predicted"/>
<keyword evidence="2" id="KW-0479">Metal-binding</keyword>
<dbReference type="PANTHER" id="PTHR31148">
    <property type="entry name" value="U1 SMALL NUCLEAR RIBONUCLEOPROTEIN C"/>
    <property type="match status" value="1"/>
</dbReference>
<dbReference type="AlphaFoldDB" id="A0A1E3NT46"/>
<dbReference type="SMART" id="SM00451">
    <property type="entry name" value="ZnF_U1"/>
    <property type="match status" value="1"/>
</dbReference>
<dbReference type="Pfam" id="PF06220">
    <property type="entry name" value="zf-U1"/>
    <property type="match status" value="1"/>
</dbReference>
<evidence type="ECO:0000256" key="5">
    <source>
        <dbReference type="ARBA" id="ARBA00022884"/>
    </source>
</evidence>
<evidence type="ECO:0000313" key="11">
    <source>
        <dbReference type="Proteomes" id="UP000094455"/>
    </source>
</evidence>
<dbReference type="GO" id="GO:0030627">
    <property type="term" value="F:pre-mRNA 5'-splice site binding"/>
    <property type="evidence" value="ECO:0007669"/>
    <property type="project" value="InterPro"/>
</dbReference>
<keyword evidence="4" id="KW-0862">Zinc</keyword>
<dbReference type="Proteomes" id="UP000094455">
    <property type="component" value="Unassembled WGS sequence"/>
</dbReference>
<feature type="domain" description="Matrin-type" evidence="9">
    <location>
        <begin position="4"/>
        <end position="36"/>
    </location>
</feature>
<dbReference type="Gene3D" id="3.30.160.60">
    <property type="entry name" value="Classic Zinc Finger"/>
    <property type="match status" value="1"/>
</dbReference>
<dbReference type="GeneID" id="30176986"/>
<evidence type="ECO:0000256" key="3">
    <source>
        <dbReference type="ARBA" id="ARBA00022771"/>
    </source>
</evidence>
<keyword evidence="11" id="KW-1185">Reference proteome</keyword>
<feature type="compositionally biased region" description="Low complexity" evidence="8">
    <location>
        <begin position="166"/>
        <end position="175"/>
    </location>
</feature>
<evidence type="ECO:0000256" key="1">
    <source>
        <dbReference type="ARBA" id="ARBA00004123"/>
    </source>
</evidence>
<dbReference type="InterPro" id="IPR017340">
    <property type="entry name" value="U1_snRNP-C"/>
</dbReference>
<dbReference type="EMBL" id="KV454001">
    <property type="protein sequence ID" value="ODQ48733.1"/>
    <property type="molecule type" value="Genomic_DNA"/>
</dbReference>
<organism evidence="10 11">
    <name type="scientific">Pichia membranifaciens NRRL Y-2026</name>
    <dbReference type="NCBI Taxonomy" id="763406"/>
    <lineage>
        <taxon>Eukaryota</taxon>
        <taxon>Fungi</taxon>
        <taxon>Dikarya</taxon>
        <taxon>Ascomycota</taxon>
        <taxon>Saccharomycotina</taxon>
        <taxon>Pichiomycetes</taxon>
        <taxon>Pichiales</taxon>
        <taxon>Pichiaceae</taxon>
        <taxon>Pichia</taxon>
    </lineage>
</organism>
<dbReference type="InterPro" id="IPR003604">
    <property type="entry name" value="Matrin/U1-like-C_Znf_C2H2"/>
</dbReference>
<keyword evidence="5" id="KW-0694">RNA-binding</keyword>
<dbReference type="InterPro" id="IPR036236">
    <property type="entry name" value="Znf_C2H2_sf"/>
</dbReference>
<evidence type="ECO:0000259" key="9">
    <source>
        <dbReference type="PROSITE" id="PS50171"/>
    </source>
</evidence>
<keyword evidence="7" id="KW-0687">Ribonucleoprotein</keyword>
<evidence type="ECO:0000256" key="2">
    <source>
        <dbReference type="ARBA" id="ARBA00022723"/>
    </source>
</evidence>
<dbReference type="GO" id="GO:0005685">
    <property type="term" value="C:U1 snRNP"/>
    <property type="evidence" value="ECO:0007669"/>
    <property type="project" value="InterPro"/>
</dbReference>
<feature type="compositionally biased region" description="Low complexity" evidence="8">
    <location>
        <begin position="247"/>
        <end position="275"/>
    </location>
</feature>
<dbReference type="OrthoDB" id="76567at2759"/>
<protein>
    <recommendedName>
        <fullName evidence="9">Matrin-type domain-containing protein</fullName>
    </recommendedName>
</protein>
<reference evidence="10 11" key="1">
    <citation type="journal article" date="2016" name="Proc. Natl. Acad. Sci. U.S.A.">
        <title>Comparative genomics of biotechnologically important yeasts.</title>
        <authorList>
            <person name="Riley R."/>
            <person name="Haridas S."/>
            <person name="Wolfe K.H."/>
            <person name="Lopes M.R."/>
            <person name="Hittinger C.T."/>
            <person name="Goeker M."/>
            <person name="Salamov A.A."/>
            <person name="Wisecaver J.H."/>
            <person name="Long T.M."/>
            <person name="Calvey C.H."/>
            <person name="Aerts A.L."/>
            <person name="Barry K.W."/>
            <person name="Choi C."/>
            <person name="Clum A."/>
            <person name="Coughlan A.Y."/>
            <person name="Deshpande S."/>
            <person name="Douglass A.P."/>
            <person name="Hanson S.J."/>
            <person name="Klenk H.-P."/>
            <person name="LaButti K.M."/>
            <person name="Lapidus A."/>
            <person name="Lindquist E.A."/>
            <person name="Lipzen A.M."/>
            <person name="Meier-Kolthoff J.P."/>
            <person name="Ohm R.A."/>
            <person name="Otillar R.P."/>
            <person name="Pangilinan J.L."/>
            <person name="Peng Y."/>
            <person name="Rokas A."/>
            <person name="Rosa C.A."/>
            <person name="Scheuner C."/>
            <person name="Sibirny A.A."/>
            <person name="Slot J.C."/>
            <person name="Stielow J.B."/>
            <person name="Sun H."/>
            <person name="Kurtzman C.P."/>
            <person name="Blackwell M."/>
            <person name="Grigoriev I.V."/>
            <person name="Jeffries T.W."/>
        </authorList>
    </citation>
    <scope>NUCLEOTIDE SEQUENCE [LARGE SCALE GENOMIC DNA]</scope>
    <source>
        <strain evidence="10 11">NRRL Y-2026</strain>
    </source>
</reference>
<evidence type="ECO:0000256" key="7">
    <source>
        <dbReference type="ARBA" id="ARBA00023274"/>
    </source>
</evidence>
<feature type="region of interest" description="Disordered" evidence="8">
    <location>
        <begin position="124"/>
        <end position="282"/>
    </location>
</feature>
<dbReference type="GO" id="GO:0008270">
    <property type="term" value="F:zinc ion binding"/>
    <property type="evidence" value="ECO:0007669"/>
    <property type="project" value="UniProtKB-KW"/>
</dbReference>
<gene>
    <name evidence="10" type="ORF">PICMEDRAFT_14262</name>
</gene>
<accession>A0A1E3NT46</accession>
<dbReference type="STRING" id="763406.A0A1E3NT46"/>
<evidence type="ECO:0000256" key="8">
    <source>
        <dbReference type="SAM" id="MobiDB-lite"/>
    </source>
</evidence>
<evidence type="ECO:0000313" key="10">
    <source>
        <dbReference type="EMBL" id="ODQ48733.1"/>
    </source>
</evidence>
<dbReference type="PANTHER" id="PTHR31148:SF1">
    <property type="entry name" value="U1 SMALL NUCLEAR RIBONUCLEOPROTEIN C"/>
    <property type="match status" value="1"/>
</dbReference>
<dbReference type="InterPro" id="IPR000690">
    <property type="entry name" value="Matrin/U1-C_Znf_C2H2"/>
</dbReference>
<dbReference type="InterPro" id="IPR013085">
    <property type="entry name" value="U1-CZ_Znf_C2H2"/>
</dbReference>
<dbReference type="RefSeq" id="XP_019019846.1">
    <property type="nucleotide sequence ID" value="XM_019160299.1"/>
</dbReference>
<evidence type="ECO:0000256" key="4">
    <source>
        <dbReference type="ARBA" id="ARBA00022833"/>
    </source>
</evidence>
<evidence type="ECO:0000256" key="6">
    <source>
        <dbReference type="ARBA" id="ARBA00023242"/>
    </source>
</evidence>
<keyword evidence="3" id="KW-0863">Zinc-finger</keyword>
<comment type="subcellular location">
    <subcellularLocation>
        <location evidence="1">Nucleus</location>
    </subcellularLocation>
</comment>
<feature type="compositionally biased region" description="Gly residues" evidence="8">
    <location>
        <begin position="144"/>
        <end position="154"/>
    </location>
</feature>
<dbReference type="SUPFAM" id="SSF57667">
    <property type="entry name" value="beta-beta-alpha zinc fingers"/>
    <property type="match status" value="1"/>
</dbReference>
<keyword evidence="6" id="KW-0539">Nucleus</keyword>